<feature type="domain" description="Metallo-beta-lactamase" evidence="7">
    <location>
        <begin position="55"/>
        <end position="220"/>
    </location>
</feature>
<dbReference type="GO" id="GO:0006303">
    <property type="term" value="P:double-strand break repair via nonhomologous end joining"/>
    <property type="evidence" value="ECO:0007669"/>
    <property type="project" value="TreeGrafter"/>
</dbReference>
<dbReference type="EMBL" id="QPFP01000013">
    <property type="protein sequence ID" value="TEB33227.1"/>
    <property type="molecule type" value="Genomic_DNA"/>
</dbReference>
<evidence type="ECO:0000259" key="6">
    <source>
        <dbReference type="Pfam" id="PF07522"/>
    </source>
</evidence>
<comment type="caution">
    <text evidence="8">The sequence shown here is derived from an EMBL/GenBank/DDBJ whole genome shotgun (WGS) entry which is preliminary data.</text>
</comment>
<keyword evidence="4" id="KW-0234">DNA repair</keyword>
<dbReference type="PANTHER" id="PTHR23240">
    <property type="entry name" value="DNA CROSS-LINK REPAIR PROTEIN PSO2/SNM1-RELATED"/>
    <property type="match status" value="1"/>
</dbReference>
<evidence type="ECO:0000256" key="3">
    <source>
        <dbReference type="ARBA" id="ARBA00022763"/>
    </source>
</evidence>
<evidence type="ECO:0000256" key="1">
    <source>
        <dbReference type="ARBA" id="ARBA00004123"/>
    </source>
</evidence>
<dbReference type="Proteomes" id="UP000298030">
    <property type="component" value="Unassembled WGS sequence"/>
</dbReference>
<dbReference type="AlphaFoldDB" id="A0A4Y7TGC6"/>
<sequence>MIMSGFKEDHAWKEAAVAEDRSFRANKSNGNRRKAPFYKVLQGMPIAVDAFRYGAIPGVTAYFLTHAHSDHYTNLSSSWSHGPIYCSEGTANLIIHMLSVDKKWVKPFPMDIPTTIPDSGGVQVTLIEANHCPGSCLFYFEGRQTVNAGDGTFKSSYIGSNRTFRYLHCGDFRASPRHVLHPAVKGKWIDHVYLDTTYLDPKYTFPPQAQVVAACADLAMKLASGEPPVSKPSGVFSWLTSTSTASNSKQSNQSKEPSKPVLFVVGTYSIGKERIVKAVAKALETKVFCDKRKAALLRCEADPELDALLTSNPKDAAVHLLPLGMITSDKLPSYLDKYKDQFSKVVGFRPTGWTYVQPSGTDQLPSIQQILTRTVQKTFTSENLKPGKQSTSTLQLYPVPYSEHSSFYELTCFALSLKWGKMIATVNVGSEKSRAKMAKWVSKWEAERKKRAEDVVAHRHLDYW</sequence>
<dbReference type="SUPFAM" id="SSF56281">
    <property type="entry name" value="Metallo-hydrolase/oxidoreductase"/>
    <property type="match status" value="1"/>
</dbReference>
<dbReference type="STRING" id="71717.A0A4Y7TGC6"/>
<dbReference type="Gene3D" id="3.60.15.10">
    <property type="entry name" value="Ribonuclease Z/Hydroxyacylglutathione hydrolase-like"/>
    <property type="match status" value="1"/>
</dbReference>
<evidence type="ECO:0000256" key="2">
    <source>
        <dbReference type="ARBA" id="ARBA00010304"/>
    </source>
</evidence>
<keyword evidence="5" id="KW-0539">Nucleus</keyword>
<dbReference type="Gene3D" id="3.40.50.12650">
    <property type="match status" value="1"/>
</dbReference>
<keyword evidence="3" id="KW-0227">DNA damage</keyword>
<dbReference type="InterPro" id="IPR001279">
    <property type="entry name" value="Metallo-B-lactamas"/>
</dbReference>
<reference evidence="8 9" key="1">
    <citation type="journal article" date="2019" name="Nat. Ecol. Evol.">
        <title>Megaphylogeny resolves global patterns of mushroom evolution.</title>
        <authorList>
            <person name="Varga T."/>
            <person name="Krizsan K."/>
            <person name="Foldi C."/>
            <person name="Dima B."/>
            <person name="Sanchez-Garcia M."/>
            <person name="Sanchez-Ramirez S."/>
            <person name="Szollosi G.J."/>
            <person name="Szarkandi J.G."/>
            <person name="Papp V."/>
            <person name="Albert L."/>
            <person name="Andreopoulos W."/>
            <person name="Angelini C."/>
            <person name="Antonin V."/>
            <person name="Barry K.W."/>
            <person name="Bougher N.L."/>
            <person name="Buchanan P."/>
            <person name="Buyck B."/>
            <person name="Bense V."/>
            <person name="Catcheside P."/>
            <person name="Chovatia M."/>
            <person name="Cooper J."/>
            <person name="Damon W."/>
            <person name="Desjardin D."/>
            <person name="Finy P."/>
            <person name="Geml J."/>
            <person name="Haridas S."/>
            <person name="Hughes K."/>
            <person name="Justo A."/>
            <person name="Karasinski D."/>
            <person name="Kautmanova I."/>
            <person name="Kiss B."/>
            <person name="Kocsube S."/>
            <person name="Kotiranta H."/>
            <person name="LaButti K.M."/>
            <person name="Lechner B.E."/>
            <person name="Liimatainen K."/>
            <person name="Lipzen A."/>
            <person name="Lukacs Z."/>
            <person name="Mihaltcheva S."/>
            <person name="Morgado L.N."/>
            <person name="Niskanen T."/>
            <person name="Noordeloos M.E."/>
            <person name="Ohm R.A."/>
            <person name="Ortiz-Santana B."/>
            <person name="Ovrebo C."/>
            <person name="Racz N."/>
            <person name="Riley R."/>
            <person name="Savchenko A."/>
            <person name="Shiryaev A."/>
            <person name="Soop K."/>
            <person name="Spirin V."/>
            <person name="Szebenyi C."/>
            <person name="Tomsovsky M."/>
            <person name="Tulloss R.E."/>
            <person name="Uehling J."/>
            <person name="Grigoriev I.V."/>
            <person name="Vagvolgyi C."/>
            <person name="Papp T."/>
            <person name="Martin F.M."/>
            <person name="Miettinen O."/>
            <person name="Hibbett D.S."/>
            <person name="Nagy L.G."/>
        </authorList>
    </citation>
    <scope>NUCLEOTIDE SEQUENCE [LARGE SCALE GENOMIC DNA]</scope>
    <source>
        <strain evidence="8 9">FP101781</strain>
    </source>
</reference>
<dbReference type="GO" id="GO:0036297">
    <property type="term" value="P:interstrand cross-link repair"/>
    <property type="evidence" value="ECO:0007669"/>
    <property type="project" value="TreeGrafter"/>
</dbReference>
<evidence type="ECO:0000256" key="5">
    <source>
        <dbReference type="ARBA" id="ARBA00023242"/>
    </source>
</evidence>
<comment type="subcellular location">
    <subcellularLocation>
        <location evidence="1">Nucleus</location>
    </subcellularLocation>
</comment>
<dbReference type="GO" id="GO:0003684">
    <property type="term" value="F:damaged DNA binding"/>
    <property type="evidence" value="ECO:0007669"/>
    <property type="project" value="TreeGrafter"/>
</dbReference>
<dbReference type="InterPro" id="IPR011084">
    <property type="entry name" value="DRMBL"/>
</dbReference>
<dbReference type="Pfam" id="PF07522">
    <property type="entry name" value="DRMBL"/>
    <property type="match status" value="1"/>
</dbReference>
<dbReference type="PANTHER" id="PTHR23240:SF6">
    <property type="entry name" value="DNA CROSS-LINK REPAIR 1A PROTEIN"/>
    <property type="match status" value="1"/>
</dbReference>
<organism evidence="8 9">
    <name type="scientific">Coprinellus micaceus</name>
    <name type="common">Glistening ink-cap mushroom</name>
    <name type="synonym">Coprinus micaceus</name>
    <dbReference type="NCBI Taxonomy" id="71717"/>
    <lineage>
        <taxon>Eukaryota</taxon>
        <taxon>Fungi</taxon>
        <taxon>Dikarya</taxon>
        <taxon>Basidiomycota</taxon>
        <taxon>Agaricomycotina</taxon>
        <taxon>Agaricomycetes</taxon>
        <taxon>Agaricomycetidae</taxon>
        <taxon>Agaricales</taxon>
        <taxon>Agaricineae</taxon>
        <taxon>Psathyrellaceae</taxon>
        <taxon>Coprinellus</taxon>
    </lineage>
</organism>
<dbReference type="CDD" id="cd16273">
    <property type="entry name" value="SNM1A-1C-like_MBL-fold"/>
    <property type="match status" value="1"/>
</dbReference>
<evidence type="ECO:0000256" key="4">
    <source>
        <dbReference type="ARBA" id="ARBA00023204"/>
    </source>
</evidence>
<dbReference type="GO" id="GO:0005634">
    <property type="term" value="C:nucleus"/>
    <property type="evidence" value="ECO:0007669"/>
    <property type="project" value="UniProtKB-SubCell"/>
</dbReference>
<comment type="similarity">
    <text evidence="2">Belongs to the DNA repair metallo-beta-lactamase (DRMBL) family.</text>
</comment>
<keyword evidence="9" id="KW-1185">Reference proteome</keyword>
<name>A0A4Y7TGC6_COPMI</name>
<dbReference type="OrthoDB" id="262529at2759"/>
<evidence type="ECO:0000313" key="9">
    <source>
        <dbReference type="Proteomes" id="UP000298030"/>
    </source>
</evidence>
<gene>
    <name evidence="8" type="ORF">FA13DRAFT_1754279</name>
</gene>
<dbReference type="InterPro" id="IPR036866">
    <property type="entry name" value="RibonucZ/Hydroxyglut_hydro"/>
</dbReference>
<accession>A0A4Y7TGC6</accession>
<feature type="domain" description="DNA repair metallo-beta-lactamase" evidence="6">
    <location>
        <begin position="304"/>
        <end position="429"/>
    </location>
</feature>
<evidence type="ECO:0000259" key="7">
    <source>
        <dbReference type="Pfam" id="PF12706"/>
    </source>
</evidence>
<evidence type="ECO:0000313" key="8">
    <source>
        <dbReference type="EMBL" id="TEB33227.1"/>
    </source>
</evidence>
<protein>
    <submittedName>
        <fullName evidence="8">DRMBL-domain-containing protein</fullName>
    </submittedName>
</protein>
<dbReference type="Pfam" id="PF12706">
    <property type="entry name" value="Lactamase_B_2"/>
    <property type="match status" value="1"/>
</dbReference>
<proteinExistence type="inferred from homology"/>
<dbReference type="GO" id="GO:0035312">
    <property type="term" value="F:5'-3' DNA exonuclease activity"/>
    <property type="evidence" value="ECO:0007669"/>
    <property type="project" value="TreeGrafter"/>
</dbReference>